<proteinExistence type="predicted"/>
<keyword evidence="4" id="KW-1185">Reference proteome</keyword>
<dbReference type="SUPFAM" id="SSF48452">
    <property type="entry name" value="TPR-like"/>
    <property type="match status" value="1"/>
</dbReference>
<dbReference type="EMBL" id="JACIED010000003">
    <property type="protein sequence ID" value="MBB4008572.1"/>
    <property type="molecule type" value="Genomic_DNA"/>
</dbReference>
<dbReference type="InterPro" id="IPR011990">
    <property type="entry name" value="TPR-like_helical_dom_sf"/>
</dbReference>
<name>A0A1Q9A7V6_9HYPH</name>
<comment type="caution">
    <text evidence="3">The sequence shown here is derived from an EMBL/GenBank/DDBJ whole genome shotgun (WGS) entry which is preliminary data.</text>
</comment>
<dbReference type="Gene3D" id="1.25.40.10">
    <property type="entry name" value="Tetratricopeptide repeat domain"/>
    <property type="match status" value="1"/>
</dbReference>
<dbReference type="Proteomes" id="UP000544107">
    <property type="component" value="Unassembled WGS sequence"/>
</dbReference>
<evidence type="ECO:0000313" key="5">
    <source>
        <dbReference type="Proteomes" id="UP000544107"/>
    </source>
</evidence>
<evidence type="ECO:0000313" key="3">
    <source>
        <dbReference type="EMBL" id="OLP50657.1"/>
    </source>
</evidence>
<sequence>MRTSLIALTAIAAAAVGAVGIIPGHEELSTVSSKGMANTEVAGEGAVSSKTDRSPSAMPVQLVADAATPDKPAVGGTAAAPNPGSSGTFERAMPAQPSAADTRSSSTAKPVVDESALRYFAARGDTVRLQAEISRLRMLYPGWQPPENPMAITTGVDSFTQSLWQTYADGRYQDVRKAIAGRQQQEPGWTPPAELLDGLRLAEARQNIVKASDDKRYDSVITLSSGAPELLTCTEIDVLWRVAEAFAKTDKSARSRDVYTYVLNNCRTPQLRIASMQKASTQLRPEAIEDLLKLEQPSPDGRPEFEPIRDDLARQMVSRAGEDDKIVVPPAELERLEKLARGDGKASDALLLGWYNYRRKNMTVAEEWFRRSYSSQASAGAAQGLALALISRGVPDEAENVMFPFQETDKQAKSVYLSAVAELLAQEPPKVIDNPVLSRMAPVVIAAHDVAAAEQFGWYARTLQQMPTAADWFRLVLSWDPTHEPAAYGLGLSLDSLQDKAGLARVKADWAGRSERIAKIGEVRGVNGKVIAVPSSMQEPAREGSRPTSPRTTMVALSGADEARAQPRSVRAGVSAKRSCSDTIDPSLMAPQDALVRGWCLMDMKRPMEAVNAFDRALLGQSLQQRQDAAYGKSLAFLRLKLTDKAAAAAASVPLGEARARELQLAILADRAVGAFQLGRPREALIALDQRSRLMPEPQDLLLLRGYAYQKLGYNAEARQIFQTLSDIGNTSALKALAEIRANDPGEGQGG</sequence>
<dbReference type="STRING" id="887144.BJF91_13260"/>
<dbReference type="Proteomes" id="UP000185598">
    <property type="component" value="Unassembled WGS sequence"/>
</dbReference>
<protein>
    <submittedName>
        <fullName evidence="2">Tetratricopeptide (TPR) repeat protein</fullName>
    </submittedName>
</protein>
<evidence type="ECO:0000313" key="4">
    <source>
        <dbReference type="Proteomes" id="UP000185598"/>
    </source>
</evidence>
<dbReference type="OrthoDB" id="7324591at2"/>
<feature type="region of interest" description="Disordered" evidence="1">
    <location>
        <begin position="69"/>
        <end position="107"/>
    </location>
</feature>
<evidence type="ECO:0000256" key="1">
    <source>
        <dbReference type="SAM" id="MobiDB-lite"/>
    </source>
</evidence>
<reference evidence="2 5" key="2">
    <citation type="submission" date="2020-08" db="EMBL/GenBank/DDBJ databases">
        <title>Genomic Encyclopedia of Type Strains, Phase IV (KMG-IV): sequencing the most valuable type-strain genomes for metagenomic binning, comparative biology and taxonomic classification.</title>
        <authorList>
            <person name="Goeker M."/>
        </authorList>
    </citation>
    <scope>NUCLEOTIDE SEQUENCE [LARGE SCALE GENOMIC DNA]</scope>
    <source>
        <strain evidence="2 5">DSM 100021</strain>
    </source>
</reference>
<dbReference type="RefSeq" id="WP_075614547.1">
    <property type="nucleotide sequence ID" value="NZ_JACIED010000003.1"/>
</dbReference>
<evidence type="ECO:0000313" key="2">
    <source>
        <dbReference type="EMBL" id="MBB4008572.1"/>
    </source>
</evidence>
<reference evidence="3 4" key="1">
    <citation type="submission" date="2016-09" db="EMBL/GenBank/DDBJ databases">
        <title>Rhizobium oryziradicis sp. nov., isolated from the root of rice.</title>
        <authorList>
            <person name="Zhao J."/>
            <person name="Zhang X."/>
        </authorList>
    </citation>
    <scope>NUCLEOTIDE SEQUENCE [LARGE SCALE GENOMIC DNA]</scope>
    <source>
        <strain evidence="3 4">14971</strain>
    </source>
</reference>
<organism evidence="3 4">
    <name type="scientific">Allorhizobium taibaishanense</name>
    <dbReference type="NCBI Taxonomy" id="887144"/>
    <lineage>
        <taxon>Bacteria</taxon>
        <taxon>Pseudomonadati</taxon>
        <taxon>Pseudomonadota</taxon>
        <taxon>Alphaproteobacteria</taxon>
        <taxon>Hyphomicrobiales</taxon>
        <taxon>Rhizobiaceae</taxon>
        <taxon>Rhizobium/Agrobacterium group</taxon>
        <taxon>Allorhizobium</taxon>
    </lineage>
</organism>
<gene>
    <name evidence="3" type="ORF">BJF91_13260</name>
    <name evidence="2" type="ORF">GGQ71_002852</name>
</gene>
<dbReference type="AlphaFoldDB" id="A0A1Q9A7V6"/>
<accession>A0A1Q9A7V6</accession>
<dbReference type="EMBL" id="MKIN01000021">
    <property type="protein sequence ID" value="OLP50657.1"/>
    <property type="molecule type" value="Genomic_DNA"/>
</dbReference>